<dbReference type="PROSITE" id="PS51482">
    <property type="entry name" value="DEGV"/>
    <property type="match status" value="1"/>
</dbReference>
<sequence length="283" mass="30530">MTESTADIQPVQVGYSGVRLLPVPLKHRDNIYAEHEISCQELVHLIRQTGQPARTLPVADDMVASVFEEALQKSSQVVHVASGSRFTPHYQVATRVAQAFGQRVTVLDGGTVSYALGVQALHAAHLADQRADLAQIVAALEELRPRTLLSFAVESLDFLRVNGRIGSAAALVGGWLKLRPILAVEHGEVVSKGRGVRGHDAAIRHLLLTTHRFQQALGEPLRLYCGYTVEGEDAARDLEATLRQSYPGATIRLHPLGSGLTANVGPGMVAVLAFPARFELGYA</sequence>
<keyword evidence="1" id="KW-0446">Lipid-binding</keyword>
<reference evidence="2" key="1">
    <citation type="submission" date="2024-03" db="EMBL/GenBank/DDBJ databases">
        <title>Deinococcus weizhi sp. nov., isolated from human skin.</title>
        <authorList>
            <person name="Wei Z."/>
            <person name="Tian F."/>
            <person name="Yang C."/>
            <person name="Xin L.T."/>
            <person name="Wen Z.J."/>
            <person name="Lan K.C."/>
            <person name="Yu L."/>
            <person name="Zhe W."/>
            <person name="Dan F.D."/>
            <person name="Jun W."/>
            <person name="Rui Z."/>
            <person name="Yong X.J."/>
            <person name="Ting Y."/>
            <person name="Wei X."/>
            <person name="Xu Z.G."/>
            <person name="Xin Z."/>
            <person name="Dong F.G."/>
            <person name="Ni X.M."/>
            <person name="Zheng M.G."/>
            <person name="Chun Y."/>
            <person name="Qian W.X."/>
        </authorList>
    </citation>
    <scope>NUCLEOTIDE SEQUENCE</scope>
    <source>
        <strain evidence="2">VB142</strain>
    </source>
</reference>
<protein>
    <submittedName>
        <fullName evidence="2">DegV family protein</fullName>
    </submittedName>
</protein>
<organism evidence="2">
    <name type="scientific">Deinococcus sp. VB142</name>
    <dbReference type="NCBI Taxonomy" id="3112952"/>
    <lineage>
        <taxon>Bacteria</taxon>
        <taxon>Thermotogati</taxon>
        <taxon>Deinococcota</taxon>
        <taxon>Deinococci</taxon>
        <taxon>Deinococcales</taxon>
        <taxon>Deinococcaceae</taxon>
        <taxon>Deinococcus</taxon>
    </lineage>
</organism>
<dbReference type="PANTHER" id="PTHR33434:SF2">
    <property type="entry name" value="FATTY ACID-BINDING PROTEIN TM_1468"/>
    <property type="match status" value="1"/>
</dbReference>
<dbReference type="PANTHER" id="PTHR33434">
    <property type="entry name" value="DEGV DOMAIN-CONTAINING PROTEIN DR_1986-RELATED"/>
    <property type="match status" value="1"/>
</dbReference>
<name>A0AAU6Q3Y6_9DEIO</name>
<dbReference type="GO" id="GO:0008289">
    <property type="term" value="F:lipid binding"/>
    <property type="evidence" value="ECO:0007669"/>
    <property type="project" value="UniProtKB-KW"/>
</dbReference>
<dbReference type="SUPFAM" id="SSF82549">
    <property type="entry name" value="DAK1/DegV-like"/>
    <property type="match status" value="1"/>
</dbReference>
<dbReference type="InterPro" id="IPR003797">
    <property type="entry name" value="DegV"/>
</dbReference>
<dbReference type="Pfam" id="PF02645">
    <property type="entry name" value="DegV"/>
    <property type="match status" value="1"/>
</dbReference>
<dbReference type="EMBL" id="CP149782">
    <property type="protein sequence ID" value="WYF45252.1"/>
    <property type="molecule type" value="Genomic_DNA"/>
</dbReference>
<dbReference type="InterPro" id="IPR050270">
    <property type="entry name" value="DegV_domain_contain"/>
</dbReference>
<dbReference type="RefSeq" id="WP_339096450.1">
    <property type="nucleotide sequence ID" value="NZ_CP149782.1"/>
</dbReference>
<gene>
    <name evidence="2" type="ORF">WDJ50_03760</name>
</gene>
<evidence type="ECO:0000313" key="2">
    <source>
        <dbReference type="EMBL" id="WYF45252.1"/>
    </source>
</evidence>
<dbReference type="NCBIfam" id="TIGR00762">
    <property type="entry name" value="DegV"/>
    <property type="match status" value="1"/>
</dbReference>
<dbReference type="Gene3D" id="3.40.50.10170">
    <property type="match status" value="1"/>
</dbReference>
<dbReference type="InterPro" id="IPR043168">
    <property type="entry name" value="DegV_C"/>
</dbReference>
<evidence type="ECO:0000256" key="1">
    <source>
        <dbReference type="ARBA" id="ARBA00023121"/>
    </source>
</evidence>
<dbReference type="Gene3D" id="3.30.1180.10">
    <property type="match status" value="1"/>
</dbReference>
<dbReference type="AlphaFoldDB" id="A0AAU6Q3Y6"/>
<proteinExistence type="predicted"/>
<accession>A0AAU6Q3Y6</accession>